<evidence type="ECO:0000313" key="2">
    <source>
        <dbReference type="Proteomes" id="UP000033588"/>
    </source>
</evidence>
<dbReference type="OrthoDB" id="6879930at2"/>
<dbReference type="Proteomes" id="UP000033588">
    <property type="component" value="Unassembled WGS sequence"/>
</dbReference>
<comment type="caution">
    <text evidence="1">The sequence shown here is derived from an EMBL/GenBank/DDBJ whole genome shotgun (WGS) entry which is preliminary data.</text>
</comment>
<reference evidence="1 2" key="1">
    <citation type="submission" date="2015-03" db="EMBL/GenBank/DDBJ databases">
        <title>Comparative genomics of Pseudomonas insights into diversity of traits involved in vanlence and defense.</title>
        <authorList>
            <person name="Qin Y."/>
        </authorList>
    </citation>
    <scope>NUCLEOTIDE SEQUENCE [LARGE SCALE GENOMIC DNA]</scope>
    <source>
        <strain evidence="1 2">C8</strain>
    </source>
</reference>
<dbReference type="EMBL" id="LACC01000015">
    <property type="protein sequence ID" value="KJZ46090.1"/>
    <property type="molecule type" value="Genomic_DNA"/>
</dbReference>
<organism evidence="1 2">
    <name type="scientific">Pseudomonas fluorescens</name>
    <dbReference type="NCBI Taxonomy" id="294"/>
    <lineage>
        <taxon>Bacteria</taxon>
        <taxon>Pseudomonadati</taxon>
        <taxon>Pseudomonadota</taxon>
        <taxon>Gammaproteobacteria</taxon>
        <taxon>Pseudomonadales</taxon>
        <taxon>Pseudomonadaceae</taxon>
        <taxon>Pseudomonas</taxon>
    </lineage>
</organism>
<proteinExistence type="predicted"/>
<accession>A0A0F4TQ13</accession>
<protein>
    <submittedName>
        <fullName evidence="1">Uncharacterized protein</fullName>
    </submittedName>
</protein>
<gene>
    <name evidence="1" type="ORF">VC35_13310</name>
</gene>
<dbReference type="PATRIC" id="fig|294.132.peg.1424"/>
<evidence type="ECO:0000313" key="1">
    <source>
        <dbReference type="EMBL" id="KJZ46090.1"/>
    </source>
</evidence>
<dbReference type="AlphaFoldDB" id="A0A0F4TQ13"/>
<sequence length="146" mass="16642">MASRNRATVERTILQARIWGWDMSWSFSMATPTDTRPIGHHYSEHTAIKLYGSVRYPEAFKYPTLECYLHVDPLLLSDKSAPRCIGSMQATGKRLIAYVAINNDRFNSLIIAASRLVALEINAEPLRYRKAKVMGIHLSTELESDW</sequence>
<name>A0A0F4TQ13_PSEFL</name>